<dbReference type="AlphaFoldDB" id="A0A9W7FR12"/>
<evidence type="ECO:0000313" key="2">
    <source>
        <dbReference type="EMBL" id="GMI16421.1"/>
    </source>
</evidence>
<reference evidence="3" key="1">
    <citation type="journal article" date="2023" name="Commun. Biol.">
        <title>Genome analysis of Parmales, the sister group of diatoms, reveals the evolutionary specialization of diatoms from phago-mixotrophs to photoautotrophs.</title>
        <authorList>
            <person name="Ban H."/>
            <person name="Sato S."/>
            <person name="Yoshikawa S."/>
            <person name="Yamada K."/>
            <person name="Nakamura Y."/>
            <person name="Ichinomiya M."/>
            <person name="Sato N."/>
            <person name="Blanc-Mathieu R."/>
            <person name="Endo H."/>
            <person name="Kuwata A."/>
            <person name="Ogata H."/>
        </authorList>
    </citation>
    <scope>NUCLEOTIDE SEQUENCE [LARGE SCALE GENOMIC DNA]</scope>
    <source>
        <strain evidence="3">NIES 3700</strain>
    </source>
</reference>
<name>A0A9W7FR12_9STRA</name>
<sequence>MVQYYGIDNSDEKWSKELRHTLFNLDSTDDEVVKAKFGPPKGFPRALEKMEQGKTLRDLNRVTFEFEDPLLMALCFEILNKKYLTGGRNQVPPRLGRRCSPAGYTSP</sequence>
<organism evidence="2 3">
    <name type="scientific">Triparma laevis f. longispina</name>
    <dbReference type="NCBI Taxonomy" id="1714387"/>
    <lineage>
        <taxon>Eukaryota</taxon>
        <taxon>Sar</taxon>
        <taxon>Stramenopiles</taxon>
        <taxon>Ochrophyta</taxon>
        <taxon>Bolidophyceae</taxon>
        <taxon>Parmales</taxon>
        <taxon>Triparmaceae</taxon>
        <taxon>Triparma</taxon>
    </lineage>
</organism>
<keyword evidence="3" id="KW-1185">Reference proteome</keyword>
<gene>
    <name evidence="2" type="ORF">TrLO_g12311</name>
</gene>
<proteinExistence type="predicted"/>
<comment type="caution">
    <text evidence="2">The sequence shown here is derived from an EMBL/GenBank/DDBJ whole genome shotgun (WGS) entry which is preliminary data.</text>
</comment>
<evidence type="ECO:0000313" key="3">
    <source>
        <dbReference type="Proteomes" id="UP001165122"/>
    </source>
</evidence>
<accession>A0A9W7FR12</accession>
<protein>
    <submittedName>
        <fullName evidence="2">Uncharacterized protein</fullName>
    </submittedName>
</protein>
<feature type="region of interest" description="Disordered" evidence="1">
    <location>
        <begin position="88"/>
        <end position="107"/>
    </location>
</feature>
<dbReference type="EMBL" id="BRXW01000251">
    <property type="protein sequence ID" value="GMI16421.1"/>
    <property type="molecule type" value="Genomic_DNA"/>
</dbReference>
<dbReference type="Proteomes" id="UP001165122">
    <property type="component" value="Unassembled WGS sequence"/>
</dbReference>
<evidence type="ECO:0000256" key="1">
    <source>
        <dbReference type="SAM" id="MobiDB-lite"/>
    </source>
</evidence>